<dbReference type="Gene3D" id="3.40.50.300">
    <property type="entry name" value="P-loop containing nucleotide triphosphate hydrolases"/>
    <property type="match status" value="1"/>
</dbReference>
<dbReference type="GO" id="GO:0006508">
    <property type="term" value="P:proteolysis"/>
    <property type="evidence" value="ECO:0007669"/>
    <property type="project" value="UniProtKB-KW"/>
</dbReference>
<evidence type="ECO:0000256" key="6">
    <source>
        <dbReference type="SAM" id="Phobius"/>
    </source>
</evidence>
<organism evidence="7 8">
    <name type="scientific">Candidatus Uhrbacteria bacterium CG_4_9_14_3_um_filter_36_7</name>
    <dbReference type="NCBI Taxonomy" id="1975033"/>
    <lineage>
        <taxon>Bacteria</taxon>
        <taxon>Candidatus Uhriibacteriota</taxon>
    </lineage>
</organism>
<keyword evidence="2" id="KW-0645">Protease</keyword>
<keyword evidence="6" id="KW-1133">Transmembrane helix</keyword>
<dbReference type="AlphaFoldDB" id="A0A2M7XHY4"/>
<keyword evidence="5" id="KW-0315">Glutamine amidotransferase</keyword>
<comment type="caution">
    <text evidence="7">The sequence shown here is derived from an EMBL/GenBank/DDBJ whole genome shotgun (WGS) entry which is preliminary data.</text>
</comment>
<dbReference type="SUPFAM" id="SSF52540">
    <property type="entry name" value="P-loop containing nucleoside triphosphate hydrolases"/>
    <property type="match status" value="1"/>
</dbReference>
<evidence type="ECO:0000256" key="3">
    <source>
        <dbReference type="ARBA" id="ARBA00022801"/>
    </source>
</evidence>
<comment type="similarity">
    <text evidence="1">Belongs to the peptidase S51 family.</text>
</comment>
<keyword evidence="6" id="KW-0472">Membrane</keyword>
<dbReference type="Gene3D" id="3.40.50.880">
    <property type="match status" value="1"/>
</dbReference>
<keyword evidence="6" id="KW-0812">Transmembrane</keyword>
<dbReference type="PANTHER" id="PTHR20842:SF0">
    <property type="entry name" value="ALPHA-ASPARTYL DIPEPTIDASE"/>
    <property type="match status" value="1"/>
</dbReference>
<dbReference type="GO" id="GO:0008236">
    <property type="term" value="F:serine-type peptidase activity"/>
    <property type="evidence" value="ECO:0007669"/>
    <property type="project" value="UniProtKB-KW"/>
</dbReference>
<keyword evidence="3" id="KW-0378">Hydrolase</keyword>
<evidence type="ECO:0000256" key="4">
    <source>
        <dbReference type="ARBA" id="ARBA00022825"/>
    </source>
</evidence>
<proteinExistence type="inferred from homology"/>
<dbReference type="InterPro" id="IPR005320">
    <property type="entry name" value="Peptidase_S51"/>
</dbReference>
<dbReference type="Pfam" id="PF03575">
    <property type="entry name" value="Peptidase_S51"/>
    <property type="match status" value="1"/>
</dbReference>
<dbReference type="InterPro" id="IPR027417">
    <property type="entry name" value="P-loop_NTPase"/>
</dbReference>
<evidence type="ECO:0000313" key="7">
    <source>
        <dbReference type="EMBL" id="PJA47455.1"/>
    </source>
</evidence>
<dbReference type="InterPro" id="IPR029062">
    <property type="entry name" value="Class_I_gatase-like"/>
</dbReference>
<reference evidence="8" key="1">
    <citation type="submission" date="2017-09" db="EMBL/GenBank/DDBJ databases">
        <title>Depth-based differentiation of microbial function through sediment-hosted aquifers and enrichment of novel symbionts in the deep terrestrial subsurface.</title>
        <authorList>
            <person name="Probst A.J."/>
            <person name="Ladd B."/>
            <person name="Jarett J.K."/>
            <person name="Geller-Mcgrath D.E."/>
            <person name="Sieber C.M.K."/>
            <person name="Emerson J.B."/>
            <person name="Anantharaman K."/>
            <person name="Thomas B.C."/>
            <person name="Malmstrom R."/>
            <person name="Stieglmeier M."/>
            <person name="Klingl A."/>
            <person name="Woyke T."/>
            <person name="Ryan C.M."/>
            <person name="Banfield J.F."/>
        </authorList>
    </citation>
    <scope>NUCLEOTIDE SEQUENCE [LARGE SCALE GENOMIC DNA]</scope>
</reference>
<dbReference type="PANTHER" id="PTHR20842">
    <property type="entry name" value="PROTEASE S51 ALPHA-ASPARTYL DIPEPTIDASE"/>
    <property type="match status" value="1"/>
</dbReference>
<dbReference type="Proteomes" id="UP000229749">
    <property type="component" value="Unassembled WGS sequence"/>
</dbReference>
<dbReference type="SUPFAM" id="SSF52317">
    <property type="entry name" value="Class I glutamine amidotransferase-like"/>
    <property type="match status" value="1"/>
</dbReference>
<feature type="transmembrane region" description="Helical" evidence="6">
    <location>
        <begin position="376"/>
        <end position="400"/>
    </location>
</feature>
<evidence type="ECO:0000256" key="2">
    <source>
        <dbReference type="ARBA" id="ARBA00022670"/>
    </source>
</evidence>
<dbReference type="EMBL" id="PFWS01000020">
    <property type="protein sequence ID" value="PJA47455.1"/>
    <property type="molecule type" value="Genomic_DNA"/>
</dbReference>
<accession>A0A2M7XHY4</accession>
<dbReference type="Pfam" id="PF13671">
    <property type="entry name" value="AAA_33"/>
    <property type="match status" value="1"/>
</dbReference>
<evidence type="ECO:0000256" key="5">
    <source>
        <dbReference type="ARBA" id="ARBA00022962"/>
    </source>
</evidence>
<name>A0A2M7XHY4_9BACT</name>
<protein>
    <submittedName>
        <fullName evidence="7">Uncharacterized protein</fullName>
    </submittedName>
</protein>
<gene>
    <name evidence="7" type="ORF">CO172_01340</name>
</gene>
<sequence>MKNIIIRGPLGVGKSTIAKAVAEKIGGIYISVDEILDQNGLDKVVEGAGIPLSNFLKANEIIWKEAKHAHNDGKSVVVDGNFYHREQIDQLVHFLGKDVIVFTLKASVEVCIARDAARSKPYGEDATRAVHMFVSAFDYGTIIDTEAQTPQETLWLIMTNVIKQNVILTSSFNNVAQELREKALLPKTASVSFIPTAGDPYLERPWIDADRKALIELGYSVTDVDLKGVTAHSLEKELSRHDIIFVAGGNTTYLVEQAHLTGFPSVVRKLLKEGKMYIGSSAGSIFAGPTVEPFVTEDLAELSKDFVLTDQSCLNLVDYIVLPHDQVEQFSVVHDKILNQYGEKFTFLRLIDKEYRTENITIMDNKIAQSSGLSKYPMLLLVISIVLSIIAIVLSVFSFVKSASQLIDQSSFESVVYENDNVKCSDTVPCNGDFVCDNSKCVAPPAECTKDDDCGVEKYCYKGSCFIRLAETKELRSTRYSS</sequence>
<keyword evidence="4" id="KW-0720">Serine protease</keyword>
<evidence type="ECO:0000256" key="1">
    <source>
        <dbReference type="ARBA" id="ARBA00006534"/>
    </source>
</evidence>
<evidence type="ECO:0000313" key="8">
    <source>
        <dbReference type="Proteomes" id="UP000229749"/>
    </source>
</evidence>